<evidence type="ECO:0000313" key="7">
    <source>
        <dbReference type="Proteomes" id="UP000467841"/>
    </source>
</evidence>
<keyword evidence="2" id="KW-0645">Protease</keyword>
<dbReference type="PANTHER" id="PTHR48449:SF1">
    <property type="entry name" value="DUF1985 DOMAIN-CONTAINING PROTEIN"/>
    <property type="match status" value="1"/>
</dbReference>
<feature type="domain" description="Ubiquitin-like protease family profile" evidence="5">
    <location>
        <begin position="944"/>
        <end position="1132"/>
    </location>
</feature>
<name>A0A6D2J8I0_9BRAS</name>
<proteinExistence type="inferred from homology"/>
<evidence type="ECO:0000256" key="4">
    <source>
        <dbReference type="SAM" id="MobiDB-lite"/>
    </source>
</evidence>
<evidence type="ECO:0000256" key="1">
    <source>
        <dbReference type="ARBA" id="ARBA00005234"/>
    </source>
</evidence>
<keyword evidence="3" id="KW-0378">Hydrolase</keyword>
<dbReference type="Gene3D" id="3.40.395.10">
    <property type="entry name" value="Adenoviral Proteinase, Chain A"/>
    <property type="match status" value="1"/>
</dbReference>
<dbReference type="Proteomes" id="UP000467841">
    <property type="component" value="Unassembled WGS sequence"/>
</dbReference>
<accession>A0A6D2J8I0</accession>
<evidence type="ECO:0000256" key="2">
    <source>
        <dbReference type="ARBA" id="ARBA00022670"/>
    </source>
</evidence>
<dbReference type="InterPro" id="IPR003653">
    <property type="entry name" value="Peptidase_C48_C"/>
</dbReference>
<comment type="similarity">
    <text evidence="1">Belongs to the peptidase C48 family.</text>
</comment>
<dbReference type="AlphaFoldDB" id="A0A6D2J8I0"/>
<evidence type="ECO:0000313" key="6">
    <source>
        <dbReference type="EMBL" id="CAA7033581.1"/>
    </source>
</evidence>
<comment type="caution">
    <text evidence="6">The sequence shown here is derived from an EMBL/GenBank/DDBJ whole genome shotgun (WGS) entry which is preliminary data.</text>
</comment>
<dbReference type="GO" id="GO:0006508">
    <property type="term" value="P:proteolysis"/>
    <property type="evidence" value="ECO:0007669"/>
    <property type="project" value="UniProtKB-KW"/>
</dbReference>
<organism evidence="6 7">
    <name type="scientific">Microthlaspi erraticum</name>
    <dbReference type="NCBI Taxonomy" id="1685480"/>
    <lineage>
        <taxon>Eukaryota</taxon>
        <taxon>Viridiplantae</taxon>
        <taxon>Streptophyta</taxon>
        <taxon>Embryophyta</taxon>
        <taxon>Tracheophyta</taxon>
        <taxon>Spermatophyta</taxon>
        <taxon>Magnoliopsida</taxon>
        <taxon>eudicotyledons</taxon>
        <taxon>Gunneridae</taxon>
        <taxon>Pentapetalae</taxon>
        <taxon>rosids</taxon>
        <taxon>malvids</taxon>
        <taxon>Brassicales</taxon>
        <taxon>Brassicaceae</taxon>
        <taxon>Coluteocarpeae</taxon>
        <taxon>Microthlaspi</taxon>
    </lineage>
</organism>
<dbReference type="Pfam" id="PF02902">
    <property type="entry name" value="Peptidase_C48"/>
    <property type="match status" value="1"/>
</dbReference>
<dbReference type="GO" id="GO:0008234">
    <property type="term" value="F:cysteine-type peptidase activity"/>
    <property type="evidence" value="ECO:0007669"/>
    <property type="project" value="InterPro"/>
</dbReference>
<sequence length="1175" mass="132137">MEGIVRLTVSVDTLPPFGPFNSFRDRLLLVVVRLCSFANKYRMSSIAWFTGGEDNRLPVRLLKTDHFPNRRLNVYGKPDTIAFVKHTLRDCPEAFERIRNSRFGKLWDFPASRCPISCKLIHALLCRQLLSKKRYEMWTVFGGQPMRFSLAEFASVIGLHCGEYPEGYDPDWYPPTTKGPDKWWKKFIGNDSRRTLGDISKSLRNGEVEDSEQKLRLCLILLVDGVLCVSSQVHRPTPKYVAMLEDIDAFLEFPWGRESFIKTIATMGPLVGKEEDPVGTLVKNLGQESFRLLGFPLALQVWAFQAIHVLSRYLPASATDDTLLSSEGEKFPQHPSLSYVDVINAENHPDVRTSSFPLYFDILFGVTLTNAVVVRSLFQLSVTPFIALEPEPGYIGWGEFAEQEVQDRKVAYLHELLSREHKFCKSEWPGGSTEYERIEHQYKPPQVAHTKHIYNRKKGKRSLGVRFSPPATRKSGRRKKNVVELDNSAGPDDLLEQNKWLLDQVKLLKEEQSKLAARTTVLEQKNLLYSGGIRRFSSTQARFPQRRAYLRDQAGWSKKRVHVRIPSTRCTPEPSCGGSQGVEEDSVISLKEGDKIPEQWMDDPFNDEGGMKTPEPRSPSLNQGAGRSEDTEVVDNVVNSQITSGDRDVQKHNGEGSQSEKTIGGEETTAETGGGKGVDYRTWKEESTVHQLDSLMYSEVRVGGGVASDVDEGENADDGDMHLQSLIDDIVSESASPKSLHMLDPASSIVMSRVTAPEIGVPSMYKVWPSETSSREAAETSSHVYVFCAVCCWIGQDDVVDESVEENGRKCTRPVVSSKEVLSEPDVVDGETCVKKSVDVRENPATEKMDTPDSSGVDNPAVQAMVDDLDTTNIAVMVSDSSPPPRRTAHSPSELETALANTLTASERHGPNVLFPEVDGQAFALFEKTLSVDREFLHISQDMYDLENSFFLDLARSQEWVSTKHMEVLMTYLGTKHAHVLAQENSSFASPWFVNHLQGKYRKFKAAINKNMVRWDEAITSYVMSPGRTWLKEVHTVYSPMIWNDVHWVGLAIHLGSRYVEVLDPFPSLYADRRVDTFMALVVEMLPQLISRFCPAATQINTSFSYAWMSKIYENKRAGDCGPVAVKFMEMHAYDDPSPHLAGVTDAMVDGFRKTWAMELYRDLVVPIYFPPASP</sequence>
<reference evidence="6" key="1">
    <citation type="submission" date="2020-01" db="EMBL/GenBank/DDBJ databases">
        <authorList>
            <person name="Mishra B."/>
        </authorList>
    </citation>
    <scope>NUCLEOTIDE SEQUENCE [LARGE SCALE GENOMIC DNA]</scope>
</reference>
<feature type="compositionally biased region" description="Low complexity" evidence="4">
    <location>
        <begin position="660"/>
        <end position="671"/>
    </location>
</feature>
<dbReference type="InterPro" id="IPR015410">
    <property type="entry name" value="DUF1985"/>
</dbReference>
<gene>
    <name evidence="6" type="ORF">MERR_LOCUS20816</name>
</gene>
<dbReference type="InterPro" id="IPR038765">
    <property type="entry name" value="Papain-like_cys_pep_sf"/>
</dbReference>
<dbReference type="SUPFAM" id="SSF54001">
    <property type="entry name" value="Cysteine proteinases"/>
    <property type="match status" value="1"/>
</dbReference>
<protein>
    <recommendedName>
        <fullName evidence="5">Ubiquitin-like protease family profile domain-containing protein</fullName>
    </recommendedName>
</protein>
<dbReference type="Pfam" id="PF09331">
    <property type="entry name" value="DUF1985"/>
    <property type="match status" value="1"/>
</dbReference>
<feature type="region of interest" description="Disordered" evidence="4">
    <location>
        <begin position="567"/>
        <end position="586"/>
    </location>
</feature>
<dbReference type="PANTHER" id="PTHR48449">
    <property type="entry name" value="DUF1985 DOMAIN-CONTAINING PROTEIN"/>
    <property type="match status" value="1"/>
</dbReference>
<dbReference type="PROSITE" id="PS50600">
    <property type="entry name" value="ULP_PROTEASE"/>
    <property type="match status" value="1"/>
</dbReference>
<keyword evidence="7" id="KW-1185">Reference proteome</keyword>
<evidence type="ECO:0000259" key="5">
    <source>
        <dbReference type="PROSITE" id="PS50600"/>
    </source>
</evidence>
<feature type="region of interest" description="Disordered" evidence="4">
    <location>
        <begin position="592"/>
        <end position="679"/>
    </location>
</feature>
<dbReference type="OrthoDB" id="1114153at2759"/>
<dbReference type="EMBL" id="CACVBM020001134">
    <property type="protein sequence ID" value="CAA7033581.1"/>
    <property type="molecule type" value="Genomic_DNA"/>
</dbReference>
<evidence type="ECO:0000256" key="3">
    <source>
        <dbReference type="ARBA" id="ARBA00022801"/>
    </source>
</evidence>
<feature type="compositionally biased region" description="Basic and acidic residues" evidence="4">
    <location>
        <begin position="645"/>
        <end position="654"/>
    </location>
</feature>